<dbReference type="InterPro" id="IPR000832">
    <property type="entry name" value="GPCR_2_secretin-like"/>
</dbReference>
<comment type="subcellular location">
    <subcellularLocation>
        <location evidence="1">Membrane</location>
        <topology evidence="1">Multi-pass membrane protein</topology>
    </subcellularLocation>
</comment>
<name>A0AAN6YEW0_9PEZI</name>
<dbReference type="GO" id="GO:0005886">
    <property type="term" value="C:plasma membrane"/>
    <property type="evidence" value="ECO:0007669"/>
    <property type="project" value="TreeGrafter"/>
</dbReference>
<feature type="transmembrane region" description="Helical" evidence="6">
    <location>
        <begin position="94"/>
        <end position="113"/>
    </location>
</feature>
<feature type="transmembrane region" description="Helical" evidence="6">
    <location>
        <begin position="17"/>
        <end position="35"/>
    </location>
</feature>
<evidence type="ECO:0000256" key="3">
    <source>
        <dbReference type="ARBA" id="ARBA00022989"/>
    </source>
</evidence>
<reference evidence="8" key="2">
    <citation type="submission" date="2023-05" db="EMBL/GenBank/DDBJ databases">
        <authorList>
            <consortium name="Lawrence Berkeley National Laboratory"/>
            <person name="Steindorff A."/>
            <person name="Hensen N."/>
            <person name="Bonometti L."/>
            <person name="Westerberg I."/>
            <person name="Brannstrom I.O."/>
            <person name="Guillou S."/>
            <person name="Cros-Aarteil S."/>
            <person name="Calhoun S."/>
            <person name="Haridas S."/>
            <person name="Kuo A."/>
            <person name="Mondo S."/>
            <person name="Pangilinan J."/>
            <person name="Riley R."/>
            <person name="Labutti K."/>
            <person name="Andreopoulos B."/>
            <person name="Lipzen A."/>
            <person name="Chen C."/>
            <person name="Yanf M."/>
            <person name="Daum C."/>
            <person name="Ng V."/>
            <person name="Clum A."/>
            <person name="Ohm R."/>
            <person name="Martin F."/>
            <person name="Silar P."/>
            <person name="Natvig D."/>
            <person name="Lalanne C."/>
            <person name="Gautier V."/>
            <person name="Ament-Velasquez S.L."/>
            <person name="Kruys A."/>
            <person name="Hutchinson M.I."/>
            <person name="Powell A.J."/>
            <person name="Barry K."/>
            <person name="Miller A.N."/>
            <person name="Grigoriev I.V."/>
            <person name="Debuchy R."/>
            <person name="Gladieux P."/>
            <person name="Thoren M.H."/>
            <person name="Johannesson H."/>
        </authorList>
    </citation>
    <scope>NUCLEOTIDE SEQUENCE</scope>
    <source>
        <strain evidence="8">PSN293</strain>
    </source>
</reference>
<dbReference type="PROSITE" id="PS50261">
    <property type="entry name" value="G_PROTEIN_RECEP_F2_4"/>
    <property type="match status" value="1"/>
</dbReference>
<reference evidence="8" key="1">
    <citation type="journal article" date="2023" name="Mol. Phylogenet. Evol.">
        <title>Genome-scale phylogeny and comparative genomics of the fungal order Sordariales.</title>
        <authorList>
            <person name="Hensen N."/>
            <person name="Bonometti L."/>
            <person name="Westerberg I."/>
            <person name="Brannstrom I.O."/>
            <person name="Guillou S."/>
            <person name="Cros-Aarteil S."/>
            <person name="Calhoun S."/>
            <person name="Haridas S."/>
            <person name="Kuo A."/>
            <person name="Mondo S."/>
            <person name="Pangilinan J."/>
            <person name="Riley R."/>
            <person name="LaButti K."/>
            <person name="Andreopoulos B."/>
            <person name="Lipzen A."/>
            <person name="Chen C."/>
            <person name="Yan M."/>
            <person name="Daum C."/>
            <person name="Ng V."/>
            <person name="Clum A."/>
            <person name="Steindorff A."/>
            <person name="Ohm R.A."/>
            <person name="Martin F."/>
            <person name="Silar P."/>
            <person name="Natvig D.O."/>
            <person name="Lalanne C."/>
            <person name="Gautier V."/>
            <person name="Ament-Velasquez S.L."/>
            <person name="Kruys A."/>
            <person name="Hutchinson M.I."/>
            <person name="Powell A.J."/>
            <person name="Barry K."/>
            <person name="Miller A.N."/>
            <person name="Grigoriev I.V."/>
            <person name="Debuchy R."/>
            <person name="Gladieux P."/>
            <person name="Hiltunen Thoren M."/>
            <person name="Johannesson H."/>
        </authorList>
    </citation>
    <scope>NUCLEOTIDE SEQUENCE</scope>
    <source>
        <strain evidence="8">PSN293</strain>
    </source>
</reference>
<dbReference type="InterPro" id="IPR017981">
    <property type="entry name" value="GPCR_2-like_7TM"/>
</dbReference>
<evidence type="ECO:0000256" key="1">
    <source>
        <dbReference type="ARBA" id="ARBA00004141"/>
    </source>
</evidence>
<gene>
    <name evidence="8" type="ORF">QBC37DRAFT_472452</name>
</gene>
<keyword evidence="9" id="KW-1185">Reference proteome</keyword>
<keyword evidence="2 6" id="KW-0812">Transmembrane</keyword>
<accession>A0AAN6YEW0</accession>
<protein>
    <submittedName>
        <fullName evidence="8">Cyclic AMP receptor-like protein A</fullName>
    </submittedName>
</protein>
<proteinExistence type="predicted"/>
<dbReference type="GO" id="GO:0007166">
    <property type="term" value="P:cell surface receptor signaling pathway"/>
    <property type="evidence" value="ECO:0007669"/>
    <property type="project" value="InterPro"/>
</dbReference>
<feature type="transmembrane region" description="Helical" evidence="6">
    <location>
        <begin position="403"/>
        <end position="425"/>
    </location>
</feature>
<dbReference type="SUPFAM" id="SSF81321">
    <property type="entry name" value="Family A G protein-coupled receptor-like"/>
    <property type="match status" value="1"/>
</dbReference>
<dbReference type="Gene3D" id="1.20.1070.10">
    <property type="entry name" value="Rhodopsin 7-helix transmembrane proteins"/>
    <property type="match status" value="1"/>
</dbReference>
<evidence type="ECO:0000256" key="2">
    <source>
        <dbReference type="ARBA" id="ARBA00022692"/>
    </source>
</evidence>
<feature type="transmembrane region" description="Helical" evidence="6">
    <location>
        <begin position="120"/>
        <end position="142"/>
    </location>
</feature>
<feature type="region of interest" description="Disordered" evidence="5">
    <location>
        <begin position="253"/>
        <end position="295"/>
    </location>
</feature>
<evidence type="ECO:0000313" key="9">
    <source>
        <dbReference type="Proteomes" id="UP001301769"/>
    </source>
</evidence>
<dbReference type="EMBL" id="MU858088">
    <property type="protein sequence ID" value="KAK4214812.1"/>
    <property type="molecule type" value="Genomic_DNA"/>
</dbReference>
<feature type="transmembrane region" description="Helical" evidence="6">
    <location>
        <begin position="365"/>
        <end position="383"/>
    </location>
</feature>
<dbReference type="Pfam" id="PF00002">
    <property type="entry name" value="7tm_2"/>
    <property type="match status" value="1"/>
</dbReference>
<keyword evidence="3 6" id="KW-1133">Transmembrane helix</keyword>
<dbReference type="GO" id="GO:0007189">
    <property type="term" value="P:adenylate cyclase-activating G protein-coupled receptor signaling pathway"/>
    <property type="evidence" value="ECO:0007669"/>
    <property type="project" value="TreeGrafter"/>
</dbReference>
<feature type="transmembrane region" description="Helical" evidence="6">
    <location>
        <begin position="170"/>
        <end position="193"/>
    </location>
</feature>
<dbReference type="PANTHER" id="PTHR23112">
    <property type="entry name" value="G PROTEIN-COUPLED RECEPTOR 157-RELATED"/>
    <property type="match status" value="1"/>
</dbReference>
<dbReference type="Proteomes" id="UP001301769">
    <property type="component" value="Unassembled WGS sequence"/>
</dbReference>
<sequence length="467" mass="50566">MNLTAEQRNTIQVAERVGASLSLAGVVFVIVTYALFKKVRNVSNTFIFYASVANVGASIACLIGYDGIEKNDDDHPLCQAQAFLLEMFMQSDPWWSLSMAINVFMVFFLHCNADASMKNMWIYSVISFGMPAIPAFICLFVRPNGTPIYGNATLWCWIGDVYNPLRIYSYYVPIWACIFITTIIYLAIGYHVFHGRNQLRDLTMSTQVHEFTTTSEVRDSAEKSLAGGQTGATITTTTATYGTVTTEVQVTTSAECSESTTGGNTRPTTPLPPSMAPQIMPANQNHQHHNSTGSGGIAVVAGNSAGSASAASQMIHPWTSISSSSCSNDDAISALTITSATPASPTSTTARKLRRMLNGLDPIKLAYLRTSFIFAVSVLVTWTPSSINRVYTLMNPKSANFGLNLASAIVLPLQGVWNVVIYVLTTWEVWAHRLVGGLLWGVAARIIGIGIGIGIGRVGRRRGLLGF</sequence>
<evidence type="ECO:0000256" key="5">
    <source>
        <dbReference type="SAM" id="MobiDB-lite"/>
    </source>
</evidence>
<dbReference type="PANTHER" id="PTHR23112:SF0">
    <property type="entry name" value="TRANSMEMBRANE PROTEIN 116"/>
    <property type="match status" value="1"/>
</dbReference>
<keyword evidence="8" id="KW-0675">Receptor</keyword>
<evidence type="ECO:0000256" key="4">
    <source>
        <dbReference type="ARBA" id="ARBA00023136"/>
    </source>
</evidence>
<evidence type="ECO:0000313" key="8">
    <source>
        <dbReference type="EMBL" id="KAK4214812.1"/>
    </source>
</evidence>
<organism evidence="8 9">
    <name type="scientific">Rhypophila decipiens</name>
    <dbReference type="NCBI Taxonomy" id="261697"/>
    <lineage>
        <taxon>Eukaryota</taxon>
        <taxon>Fungi</taxon>
        <taxon>Dikarya</taxon>
        <taxon>Ascomycota</taxon>
        <taxon>Pezizomycotina</taxon>
        <taxon>Sordariomycetes</taxon>
        <taxon>Sordariomycetidae</taxon>
        <taxon>Sordariales</taxon>
        <taxon>Naviculisporaceae</taxon>
        <taxon>Rhypophila</taxon>
    </lineage>
</organism>
<feature type="transmembrane region" description="Helical" evidence="6">
    <location>
        <begin position="47"/>
        <end position="65"/>
    </location>
</feature>
<dbReference type="GO" id="GO:0004930">
    <property type="term" value="F:G protein-coupled receptor activity"/>
    <property type="evidence" value="ECO:0007669"/>
    <property type="project" value="InterPro"/>
</dbReference>
<evidence type="ECO:0000256" key="6">
    <source>
        <dbReference type="SAM" id="Phobius"/>
    </source>
</evidence>
<feature type="transmembrane region" description="Helical" evidence="6">
    <location>
        <begin position="437"/>
        <end position="458"/>
    </location>
</feature>
<comment type="caution">
    <text evidence="8">The sequence shown here is derived from an EMBL/GenBank/DDBJ whole genome shotgun (WGS) entry which is preliminary data.</text>
</comment>
<keyword evidence="4 6" id="KW-0472">Membrane</keyword>
<feature type="compositionally biased region" description="Polar residues" evidence="5">
    <location>
        <begin position="253"/>
        <end position="268"/>
    </location>
</feature>
<evidence type="ECO:0000259" key="7">
    <source>
        <dbReference type="PROSITE" id="PS50261"/>
    </source>
</evidence>
<dbReference type="AlphaFoldDB" id="A0AAN6YEW0"/>
<feature type="domain" description="G-protein coupled receptors family 2 profile 2" evidence="7">
    <location>
        <begin position="11"/>
        <end position="188"/>
    </location>
</feature>